<comment type="caution">
    <text evidence="3">The sequence shown here is derived from an EMBL/GenBank/DDBJ whole genome shotgun (WGS) entry which is preliminary data.</text>
</comment>
<dbReference type="InterPro" id="IPR025324">
    <property type="entry name" value="DUF4230"/>
</dbReference>
<keyword evidence="2" id="KW-0472">Membrane</keyword>
<dbReference type="Proteomes" id="UP000249354">
    <property type="component" value="Unassembled WGS sequence"/>
</dbReference>
<keyword evidence="2" id="KW-0812">Transmembrane</keyword>
<evidence type="ECO:0000313" key="3">
    <source>
        <dbReference type="EMBL" id="PZO22183.1"/>
    </source>
</evidence>
<evidence type="ECO:0000313" key="4">
    <source>
        <dbReference type="Proteomes" id="UP000249354"/>
    </source>
</evidence>
<feature type="compositionally biased region" description="Basic and acidic residues" evidence="1">
    <location>
        <begin position="1"/>
        <end position="10"/>
    </location>
</feature>
<keyword evidence="2" id="KW-1133">Transmembrane helix</keyword>
<proteinExistence type="predicted"/>
<reference evidence="3 4" key="2">
    <citation type="submission" date="2018-06" db="EMBL/GenBank/DDBJ databases">
        <title>Metagenomic assembly of (sub)arctic Cyanobacteria and their associated microbiome from non-axenic cultures.</title>
        <authorList>
            <person name="Baurain D."/>
        </authorList>
    </citation>
    <scope>NUCLEOTIDE SEQUENCE [LARGE SCALE GENOMIC DNA]</scope>
    <source>
        <strain evidence="3">ULC129bin1</strain>
    </source>
</reference>
<accession>A0A2W4UMV4</accession>
<feature type="region of interest" description="Disordered" evidence="1">
    <location>
        <begin position="1"/>
        <end position="26"/>
    </location>
</feature>
<dbReference type="Pfam" id="PF14014">
    <property type="entry name" value="DUF4230"/>
    <property type="match status" value="1"/>
</dbReference>
<dbReference type="AlphaFoldDB" id="A0A2W4UMV4"/>
<feature type="transmembrane region" description="Helical" evidence="2">
    <location>
        <begin position="31"/>
        <end position="55"/>
    </location>
</feature>
<protein>
    <submittedName>
        <fullName evidence="3">DUF4230 domain-containing protein</fullName>
    </submittedName>
</protein>
<evidence type="ECO:0000256" key="1">
    <source>
        <dbReference type="SAM" id="MobiDB-lite"/>
    </source>
</evidence>
<reference evidence="4" key="1">
    <citation type="submission" date="2018-04" db="EMBL/GenBank/DDBJ databases">
        <authorList>
            <person name="Cornet L."/>
        </authorList>
    </citation>
    <scope>NUCLEOTIDE SEQUENCE [LARGE SCALE GENOMIC DNA]</scope>
</reference>
<dbReference type="EMBL" id="QBMC01000013">
    <property type="protein sequence ID" value="PZO22183.1"/>
    <property type="molecule type" value="Genomic_DNA"/>
</dbReference>
<evidence type="ECO:0000256" key="2">
    <source>
        <dbReference type="SAM" id="Phobius"/>
    </source>
</evidence>
<organism evidence="3 4">
    <name type="scientific">Leptolyngbya foveolarum</name>
    <dbReference type="NCBI Taxonomy" id="47253"/>
    <lineage>
        <taxon>Bacteria</taxon>
        <taxon>Bacillati</taxon>
        <taxon>Cyanobacteriota</taxon>
        <taxon>Cyanophyceae</taxon>
        <taxon>Leptolyngbyales</taxon>
        <taxon>Leptolyngbyaceae</taxon>
        <taxon>Leptolyngbya group</taxon>
        <taxon>Leptolyngbya</taxon>
    </lineage>
</organism>
<name>A0A2W4UMV4_9CYAN</name>
<sequence>MKSRIPDPYRQKPSFPKRDRSRTKSSPAANALQLVAVASVGGAIMFASLAGLAFLRSGSQFMEGVKLAITPQPPEDKVDVRSVVVDKVRLASELTTAVFTMEAVVPAKSDRKLGDITVGETNLLYIAYGEVSAGVDLGKIQPADVSTTAEGTVARLVLPAPEIFNDSLDLDRSEVYDYNRGFLNLGPDRAPQLQTLAQKEAMKKIYTAACDQDILKQANERAQLVVGQLLKGAGFDDVIVETSGDSVADCYALM</sequence>
<gene>
    <name evidence="3" type="ORF">DCF25_03670</name>
</gene>